<keyword evidence="7 14" id="KW-0418">Kinase</keyword>
<dbReference type="PRINTS" id="PR00344">
    <property type="entry name" value="BCTRLSENSOR"/>
</dbReference>
<dbReference type="SUPFAM" id="SSF55874">
    <property type="entry name" value="ATPase domain of HSP90 chaperone/DNA topoisomerase II/histidine kinase"/>
    <property type="match status" value="1"/>
</dbReference>
<comment type="subcellular location">
    <subcellularLocation>
        <location evidence="2">Membrane</location>
    </subcellularLocation>
</comment>
<evidence type="ECO:0000259" key="11">
    <source>
        <dbReference type="PROSITE" id="PS50109"/>
    </source>
</evidence>
<evidence type="ECO:0000256" key="8">
    <source>
        <dbReference type="ARBA" id="ARBA00022840"/>
    </source>
</evidence>
<protein>
    <recommendedName>
        <fullName evidence="3">histidine kinase</fullName>
        <ecNumber evidence="3">2.7.13.3</ecNumber>
    </recommendedName>
</protein>
<accession>A0A8G2C8G1</accession>
<dbReference type="GO" id="GO:0005524">
    <property type="term" value="F:ATP binding"/>
    <property type="evidence" value="ECO:0007669"/>
    <property type="project" value="UniProtKB-KW"/>
</dbReference>
<evidence type="ECO:0000313" key="16">
    <source>
        <dbReference type="Proteomes" id="UP001568358"/>
    </source>
</evidence>
<dbReference type="Pfam" id="PF00512">
    <property type="entry name" value="HisKA"/>
    <property type="match status" value="1"/>
</dbReference>
<dbReference type="Proteomes" id="UP001568358">
    <property type="component" value="Unassembled WGS sequence"/>
</dbReference>
<dbReference type="CDD" id="cd06225">
    <property type="entry name" value="HAMP"/>
    <property type="match status" value="1"/>
</dbReference>
<dbReference type="Proteomes" id="UP000184001">
    <property type="component" value="Unassembled WGS sequence"/>
</dbReference>
<dbReference type="EMBL" id="FQZR01000002">
    <property type="protein sequence ID" value="SHI80682.1"/>
    <property type="molecule type" value="Genomic_DNA"/>
</dbReference>
<keyword evidence="16" id="KW-1185">Reference proteome</keyword>
<dbReference type="Pfam" id="PF02518">
    <property type="entry name" value="HATPase_c"/>
    <property type="match status" value="1"/>
</dbReference>
<dbReference type="EC" id="2.7.13.3" evidence="3"/>
<keyword evidence="10" id="KW-0812">Transmembrane</keyword>
<evidence type="ECO:0000313" key="15">
    <source>
        <dbReference type="Proteomes" id="UP000184001"/>
    </source>
</evidence>
<dbReference type="Pfam" id="PF00672">
    <property type="entry name" value="HAMP"/>
    <property type="match status" value="1"/>
</dbReference>
<dbReference type="InterPro" id="IPR004358">
    <property type="entry name" value="Sig_transdc_His_kin-like_C"/>
</dbReference>
<dbReference type="InterPro" id="IPR036890">
    <property type="entry name" value="HATPase_C_sf"/>
</dbReference>
<dbReference type="SUPFAM" id="SSF158472">
    <property type="entry name" value="HAMP domain-like"/>
    <property type="match status" value="1"/>
</dbReference>
<evidence type="ECO:0000313" key="14">
    <source>
        <dbReference type="EMBL" id="SHI80682.1"/>
    </source>
</evidence>
<dbReference type="InterPro" id="IPR003660">
    <property type="entry name" value="HAMP_dom"/>
</dbReference>
<keyword evidence="9" id="KW-0902">Two-component regulatory system</keyword>
<gene>
    <name evidence="13" type="ORF">AB2Z07_04685</name>
    <name evidence="14" type="ORF">SAMN05660830_01059</name>
</gene>
<evidence type="ECO:0000256" key="9">
    <source>
        <dbReference type="ARBA" id="ARBA00023012"/>
    </source>
</evidence>
<dbReference type="SMART" id="SM00304">
    <property type="entry name" value="HAMP"/>
    <property type="match status" value="1"/>
</dbReference>
<reference evidence="14 15" key="1">
    <citation type="submission" date="2016-11" db="EMBL/GenBank/DDBJ databases">
        <authorList>
            <person name="Varghese N."/>
            <person name="Submissions S."/>
        </authorList>
    </citation>
    <scope>NUCLEOTIDE SEQUENCE [LARGE SCALE GENOMIC DNA]</scope>
    <source>
        <strain evidence="14 15">DSM 17919</strain>
    </source>
</reference>
<dbReference type="PANTHER" id="PTHR43065">
    <property type="entry name" value="SENSOR HISTIDINE KINASE"/>
    <property type="match status" value="1"/>
</dbReference>
<evidence type="ECO:0000256" key="4">
    <source>
        <dbReference type="ARBA" id="ARBA00022553"/>
    </source>
</evidence>
<dbReference type="SMART" id="SM00388">
    <property type="entry name" value="HisKA"/>
    <property type="match status" value="1"/>
</dbReference>
<evidence type="ECO:0000259" key="12">
    <source>
        <dbReference type="PROSITE" id="PS50885"/>
    </source>
</evidence>
<comment type="catalytic activity">
    <reaction evidence="1">
        <text>ATP + protein L-histidine = ADP + protein N-phospho-L-histidine.</text>
        <dbReference type="EC" id="2.7.13.3"/>
    </reaction>
</comment>
<evidence type="ECO:0000256" key="5">
    <source>
        <dbReference type="ARBA" id="ARBA00022679"/>
    </source>
</evidence>
<dbReference type="InterPro" id="IPR003661">
    <property type="entry name" value="HisK_dim/P_dom"/>
</dbReference>
<keyword evidence="5" id="KW-0808">Transferase</keyword>
<evidence type="ECO:0000256" key="6">
    <source>
        <dbReference type="ARBA" id="ARBA00022741"/>
    </source>
</evidence>
<dbReference type="PANTHER" id="PTHR43065:SF46">
    <property type="entry name" value="C4-DICARBOXYLATE TRANSPORT SENSOR PROTEIN DCTB"/>
    <property type="match status" value="1"/>
</dbReference>
<reference evidence="13 16" key="2">
    <citation type="submission" date="2024-07" db="EMBL/GenBank/DDBJ databases">
        <title>Active virus-host system and metabolic interactions in a Lokiarchaeon culture.</title>
        <authorList>
            <person name="Ponce Toledo R.I."/>
            <person name="Rodrigues Oliveira T."/>
            <person name="Schleper C."/>
        </authorList>
    </citation>
    <scope>NUCLEOTIDE SEQUENCE [LARGE SCALE GENOMIC DNA]</scope>
    <source>
        <strain evidence="13 16">B35</strain>
    </source>
</reference>
<dbReference type="SMART" id="SM00387">
    <property type="entry name" value="HATPase_c"/>
    <property type="match status" value="1"/>
</dbReference>
<proteinExistence type="predicted"/>
<keyword evidence="10" id="KW-0472">Membrane</keyword>
<dbReference type="SUPFAM" id="SSF47384">
    <property type="entry name" value="Homodimeric domain of signal transducing histidine kinase"/>
    <property type="match status" value="1"/>
</dbReference>
<feature type="domain" description="Histidine kinase" evidence="11">
    <location>
        <begin position="258"/>
        <end position="471"/>
    </location>
</feature>
<dbReference type="Gene3D" id="6.10.340.10">
    <property type="match status" value="1"/>
</dbReference>
<name>A0A8G2C8G1_9BACT</name>
<evidence type="ECO:0000313" key="13">
    <source>
        <dbReference type="EMBL" id="MEZ6852834.1"/>
    </source>
</evidence>
<evidence type="ECO:0000256" key="7">
    <source>
        <dbReference type="ARBA" id="ARBA00022777"/>
    </source>
</evidence>
<dbReference type="InterPro" id="IPR005467">
    <property type="entry name" value="His_kinase_dom"/>
</dbReference>
<feature type="domain" description="HAMP" evidence="12">
    <location>
        <begin position="189"/>
        <end position="241"/>
    </location>
</feature>
<dbReference type="InterPro" id="IPR036097">
    <property type="entry name" value="HisK_dim/P_sf"/>
</dbReference>
<feature type="transmembrane region" description="Helical" evidence="10">
    <location>
        <begin position="169"/>
        <end position="187"/>
    </location>
</feature>
<comment type="caution">
    <text evidence="14">The sequence shown here is derived from an EMBL/GenBank/DDBJ whole genome shotgun (WGS) entry which is preliminary data.</text>
</comment>
<keyword evidence="8" id="KW-0067">ATP-binding</keyword>
<keyword evidence="4" id="KW-0597">Phosphoprotein</keyword>
<dbReference type="PROSITE" id="PS50885">
    <property type="entry name" value="HAMP"/>
    <property type="match status" value="1"/>
</dbReference>
<dbReference type="Gene3D" id="3.30.565.10">
    <property type="entry name" value="Histidine kinase-like ATPase, C-terminal domain"/>
    <property type="match status" value="1"/>
</dbReference>
<organism evidence="14 15">
    <name type="scientific">Halodesulfovibrio aestuarii</name>
    <dbReference type="NCBI Taxonomy" id="126333"/>
    <lineage>
        <taxon>Bacteria</taxon>
        <taxon>Pseudomonadati</taxon>
        <taxon>Thermodesulfobacteriota</taxon>
        <taxon>Desulfovibrionia</taxon>
        <taxon>Desulfovibrionales</taxon>
        <taxon>Desulfovibrionaceae</taxon>
        <taxon>Halodesulfovibrio</taxon>
    </lineage>
</organism>
<evidence type="ECO:0000256" key="1">
    <source>
        <dbReference type="ARBA" id="ARBA00000085"/>
    </source>
</evidence>
<keyword evidence="6" id="KW-0547">Nucleotide-binding</keyword>
<dbReference type="InterPro" id="IPR003594">
    <property type="entry name" value="HATPase_dom"/>
</dbReference>
<dbReference type="CDD" id="cd00082">
    <property type="entry name" value="HisKA"/>
    <property type="match status" value="1"/>
</dbReference>
<keyword evidence="10" id="KW-1133">Transmembrane helix</keyword>
<sequence>MLRLNVRQRIIAGFLILSICLGGQTLFSYKQLLLVEDKTYSVEFIDDVESSILNFRRQEKNYLLYGEKSSYQLALSEIEETLELLGGHADLNFDEAMTDSIIELKKTISEYRDRIVAMYAAATKQKRNLDDEVGKLREIGQELVFKAQSIADLERANILKINRQLRKQLLFSILAVTFLFLCTLYFITKRIVGPLKVIEETTTQIAQGNFAHVDVKNMSDEISKVQIAFNRMVSELEHRQAQLVQAQKMSSIGTLSAGIAHQVNNPLNNISTSAQILQGELKESINPFAKKLLDNIETETARARDIVRGLLEFARCTELSLRTVSLKNVVDNAVQLVSSQIPSGVTLEVNVPDNIFVHLDPQRMGEVLINLIINATQAMKEQTSGFISISVLKEQVEDFVTLVVSDSGEGIPEEDLPKVFDPFFTSKDVGEGTGLGLSVAYGIIEEFDGEIRVESTLGAGSRFYIDLPLRHHD</sequence>
<dbReference type="PROSITE" id="PS50109">
    <property type="entry name" value="HIS_KIN"/>
    <property type="match status" value="1"/>
</dbReference>
<evidence type="ECO:0000256" key="3">
    <source>
        <dbReference type="ARBA" id="ARBA00012438"/>
    </source>
</evidence>
<dbReference type="EMBL" id="JBFSOO010000003">
    <property type="protein sequence ID" value="MEZ6852834.1"/>
    <property type="molecule type" value="Genomic_DNA"/>
</dbReference>
<evidence type="ECO:0000256" key="2">
    <source>
        <dbReference type="ARBA" id="ARBA00004370"/>
    </source>
</evidence>
<dbReference type="GO" id="GO:0016020">
    <property type="term" value="C:membrane"/>
    <property type="evidence" value="ECO:0007669"/>
    <property type="project" value="UniProtKB-SubCell"/>
</dbReference>
<dbReference type="GO" id="GO:0000155">
    <property type="term" value="F:phosphorelay sensor kinase activity"/>
    <property type="evidence" value="ECO:0007669"/>
    <property type="project" value="InterPro"/>
</dbReference>
<dbReference type="AlphaFoldDB" id="A0A8G2C8G1"/>
<dbReference type="Gene3D" id="1.10.287.130">
    <property type="match status" value="1"/>
</dbReference>
<evidence type="ECO:0000256" key="10">
    <source>
        <dbReference type="SAM" id="Phobius"/>
    </source>
</evidence>
<dbReference type="RefSeq" id="WP_020002174.1">
    <property type="nucleotide sequence ID" value="NZ_CP192217.1"/>
</dbReference>